<gene>
    <name evidence="2" type="ORF">TPAB3V08_LOCUS6135</name>
</gene>
<name>A0ABN7NUM2_TIMPD</name>
<keyword evidence="3" id="KW-1185">Reference proteome</keyword>
<organism evidence="2 3">
    <name type="scientific">Timema podura</name>
    <name type="common">Walking stick</name>
    <dbReference type="NCBI Taxonomy" id="61482"/>
    <lineage>
        <taxon>Eukaryota</taxon>
        <taxon>Metazoa</taxon>
        <taxon>Ecdysozoa</taxon>
        <taxon>Arthropoda</taxon>
        <taxon>Hexapoda</taxon>
        <taxon>Insecta</taxon>
        <taxon>Pterygota</taxon>
        <taxon>Neoptera</taxon>
        <taxon>Polyneoptera</taxon>
        <taxon>Phasmatodea</taxon>
        <taxon>Timematodea</taxon>
        <taxon>Timematoidea</taxon>
        <taxon>Timematidae</taxon>
        <taxon>Timema</taxon>
    </lineage>
</organism>
<evidence type="ECO:0000313" key="3">
    <source>
        <dbReference type="Proteomes" id="UP001153148"/>
    </source>
</evidence>
<evidence type="ECO:0000313" key="2">
    <source>
        <dbReference type="EMBL" id="CAG2059169.1"/>
    </source>
</evidence>
<protein>
    <submittedName>
        <fullName evidence="2">Uncharacterized protein</fullName>
    </submittedName>
</protein>
<dbReference type="Proteomes" id="UP001153148">
    <property type="component" value="Unassembled WGS sequence"/>
</dbReference>
<feature type="compositionally biased region" description="Basic and acidic residues" evidence="1">
    <location>
        <begin position="223"/>
        <end position="236"/>
    </location>
</feature>
<reference evidence="2" key="1">
    <citation type="submission" date="2021-03" db="EMBL/GenBank/DDBJ databases">
        <authorList>
            <person name="Tran Van P."/>
        </authorList>
    </citation>
    <scope>NUCLEOTIDE SEQUENCE</scope>
</reference>
<comment type="caution">
    <text evidence="2">The sequence shown here is derived from an EMBL/GenBank/DDBJ whole genome shotgun (WGS) entry which is preliminary data.</text>
</comment>
<feature type="region of interest" description="Disordered" evidence="1">
    <location>
        <begin position="196"/>
        <end position="236"/>
    </location>
</feature>
<accession>A0ABN7NUM2</accession>
<evidence type="ECO:0000256" key="1">
    <source>
        <dbReference type="SAM" id="MobiDB-lite"/>
    </source>
</evidence>
<dbReference type="EMBL" id="CAJPIN010008866">
    <property type="protein sequence ID" value="CAG2059169.1"/>
    <property type="molecule type" value="Genomic_DNA"/>
</dbReference>
<proteinExistence type="predicted"/>
<sequence length="319" mass="35487">MENLQPLQTSLAPEPTTLYYSSPTPSSLFLIVQDGKGFSTNIPGKCCCCTRTDIIGVGAGADPVVSTDTGVACCTHTDTIAIDSCTANSLLKKASQTSLLEIFHIVKILTQIPPYQSQSPVLVADLRRKKISTVFRKDKQKLNRSPEGYFENLEGKRTITPDFSLSLSYYVPSESETSSEFDDKPDSSQAKLVAVSSSLLPPPRTSTEPSAQPSEVRGRKRKRSEEGELEKESQAAEEKRRSFESFWELGDYNKQNVFIRSSVMCRKVERKRARDGSGSEKAISYSYILRDGAKCKTLCEKYFLDTLQLSHGRVYRCIS</sequence>